<evidence type="ECO:0000259" key="4">
    <source>
        <dbReference type="PROSITE" id="PS01124"/>
    </source>
</evidence>
<dbReference type="EMBL" id="JAYWLC010000013">
    <property type="protein sequence ID" value="MER5172983.1"/>
    <property type="molecule type" value="Genomic_DNA"/>
</dbReference>
<reference evidence="5 6" key="1">
    <citation type="submission" date="2024-06" db="EMBL/GenBank/DDBJ databases">
        <title>Thioclava kandeliae sp. nov. from a rhizosphere soil sample of Kandelia candel in a mangrove.</title>
        <authorList>
            <person name="Mu T."/>
        </authorList>
    </citation>
    <scope>NUCLEOTIDE SEQUENCE [LARGE SCALE GENOMIC DNA]</scope>
    <source>
        <strain evidence="5 6">CPCC 100088</strain>
    </source>
</reference>
<evidence type="ECO:0000256" key="1">
    <source>
        <dbReference type="ARBA" id="ARBA00023015"/>
    </source>
</evidence>
<gene>
    <name evidence="5" type="ORF">VSX56_14485</name>
</gene>
<keyword evidence="2" id="KW-0238">DNA-binding</keyword>
<feature type="domain" description="HTH araC/xylS-type" evidence="4">
    <location>
        <begin position="193"/>
        <end position="291"/>
    </location>
</feature>
<evidence type="ECO:0000256" key="3">
    <source>
        <dbReference type="ARBA" id="ARBA00023163"/>
    </source>
</evidence>
<dbReference type="SUPFAM" id="SSF46689">
    <property type="entry name" value="Homeodomain-like"/>
    <property type="match status" value="2"/>
</dbReference>
<accession>A0ABV1SJA0</accession>
<comment type="caution">
    <text evidence="5">The sequence shown here is derived from an EMBL/GenBank/DDBJ whole genome shotgun (WGS) entry which is preliminary data.</text>
</comment>
<dbReference type="Proteomes" id="UP001438953">
    <property type="component" value="Unassembled WGS sequence"/>
</dbReference>
<dbReference type="InterPro" id="IPR009057">
    <property type="entry name" value="Homeodomain-like_sf"/>
</dbReference>
<dbReference type="InterPro" id="IPR018062">
    <property type="entry name" value="HTH_AraC-typ_CS"/>
</dbReference>
<evidence type="ECO:0000256" key="2">
    <source>
        <dbReference type="ARBA" id="ARBA00023125"/>
    </source>
</evidence>
<dbReference type="Pfam" id="PF12833">
    <property type="entry name" value="HTH_18"/>
    <property type="match status" value="1"/>
</dbReference>
<dbReference type="InterPro" id="IPR020449">
    <property type="entry name" value="Tscrpt_reg_AraC-type_HTH"/>
</dbReference>
<dbReference type="Gene3D" id="1.10.10.60">
    <property type="entry name" value="Homeodomain-like"/>
    <property type="match status" value="1"/>
</dbReference>
<keyword evidence="1" id="KW-0805">Transcription regulation</keyword>
<dbReference type="InterPro" id="IPR018060">
    <property type="entry name" value="HTH_AraC"/>
</dbReference>
<evidence type="ECO:0000313" key="5">
    <source>
        <dbReference type="EMBL" id="MER5172983.1"/>
    </source>
</evidence>
<dbReference type="PANTHER" id="PTHR43280:SF32">
    <property type="entry name" value="TRANSCRIPTIONAL REGULATORY PROTEIN"/>
    <property type="match status" value="1"/>
</dbReference>
<organism evidence="5 6">
    <name type="scientific">Thioclava kandeliae</name>
    <dbReference type="NCBI Taxonomy" id="3070818"/>
    <lineage>
        <taxon>Bacteria</taxon>
        <taxon>Pseudomonadati</taxon>
        <taxon>Pseudomonadota</taxon>
        <taxon>Alphaproteobacteria</taxon>
        <taxon>Rhodobacterales</taxon>
        <taxon>Paracoccaceae</taxon>
        <taxon>Thioclava</taxon>
    </lineage>
</organism>
<dbReference type="PRINTS" id="PR00032">
    <property type="entry name" value="HTHARAC"/>
</dbReference>
<dbReference type="SMART" id="SM00342">
    <property type="entry name" value="HTH_ARAC"/>
    <property type="match status" value="1"/>
</dbReference>
<dbReference type="RefSeq" id="WP_350938119.1">
    <property type="nucleotide sequence ID" value="NZ_JAYWLC010000013.1"/>
</dbReference>
<protein>
    <submittedName>
        <fullName evidence="5">Helix-turn-helix domain-containing protein</fullName>
    </submittedName>
</protein>
<name>A0ABV1SJA0_9RHOB</name>
<keyword evidence="6" id="KW-1185">Reference proteome</keyword>
<evidence type="ECO:0000313" key="6">
    <source>
        <dbReference type="Proteomes" id="UP001438953"/>
    </source>
</evidence>
<sequence length="296" mass="33281">MSRMIPIYELYGELLSGAFTDPIHHETIFERSSKNDWTIRLHRHAKLVQVFLFRTAGVRLRIGELEYHSSTPLVLLVPPETPHGFRFPEAIDGDVLSIPVAEIAPPVLDKLRQVMQVSGGILTGPAAQRFEAIDMLLRQIRDVYHSMGSERAALLGALTQATLLSLIGELRRIAPVGGTAFHSEMNRHELQAQAFCELVEAHFTQSMPIPDYARAMAVSPPHLTRVCRRILGTSPNELIRKRRMLEAKRLLAYTRLSVQDVAQRSGFADITYFSRTFTKTIGMTPNAFRRSGEGRP</sequence>
<dbReference type="PANTHER" id="PTHR43280">
    <property type="entry name" value="ARAC-FAMILY TRANSCRIPTIONAL REGULATOR"/>
    <property type="match status" value="1"/>
</dbReference>
<dbReference type="CDD" id="cd06999">
    <property type="entry name" value="cupin_HpaA-like_N"/>
    <property type="match status" value="1"/>
</dbReference>
<dbReference type="PROSITE" id="PS00041">
    <property type="entry name" value="HTH_ARAC_FAMILY_1"/>
    <property type="match status" value="1"/>
</dbReference>
<dbReference type="InterPro" id="IPR047264">
    <property type="entry name" value="Cupin_HpaA-like_N"/>
</dbReference>
<proteinExistence type="predicted"/>
<keyword evidence="3" id="KW-0804">Transcription</keyword>
<dbReference type="PROSITE" id="PS01124">
    <property type="entry name" value="HTH_ARAC_FAMILY_2"/>
    <property type="match status" value="1"/>
</dbReference>